<keyword evidence="6" id="KW-1185">Reference proteome</keyword>
<dbReference type="CDD" id="cd08916">
    <property type="entry name" value="TrHb3_P"/>
    <property type="match status" value="1"/>
</dbReference>
<evidence type="ECO:0000256" key="4">
    <source>
        <dbReference type="ARBA" id="ARBA00023004"/>
    </source>
</evidence>
<reference evidence="6" key="1">
    <citation type="submission" date="2016-10" db="EMBL/GenBank/DDBJ databases">
        <authorList>
            <person name="Varghese N."/>
            <person name="Submissions S."/>
        </authorList>
    </citation>
    <scope>NUCLEOTIDE SEQUENCE [LARGE SCALE GENOMIC DNA]</scope>
    <source>
        <strain evidence="6">DSM 26922</strain>
    </source>
</reference>
<organism evidence="5 6">
    <name type="scientific">Litoreibacter albidus</name>
    <dbReference type="NCBI Taxonomy" id="670155"/>
    <lineage>
        <taxon>Bacteria</taxon>
        <taxon>Pseudomonadati</taxon>
        <taxon>Pseudomonadota</taxon>
        <taxon>Alphaproteobacteria</taxon>
        <taxon>Rhodobacterales</taxon>
        <taxon>Roseobacteraceae</taxon>
        <taxon>Litoreibacter</taxon>
    </lineage>
</organism>
<evidence type="ECO:0000256" key="1">
    <source>
        <dbReference type="ARBA" id="ARBA00022448"/>
    </source>
</evidence>
<dbReference type="OrthoDB" id="25954at2"/>
<dbReference type="InterPro" id="IPR012292">
    <property type="entry name" value="Globin/Proto"/>
</dbReference>
<evidence type="ECO:0000256" key="2">
    <source>
        <dbReference type="ARBA" id="ARBA00022617"/>
    </source>
</evidence>
<keyword evidence="1" id="KW-0813">Transport</keyword>
<dbReference type="Gene3D" id="1.10.490.10">
    <property type="entry name" value="Globins"/>
    <property type="match status" value="1"/>
</dbReference>
<proteinExistence type="predicted"/>
<dbReference type="STRING" id="670155.SAMN04488001_0277"/>
<dbReference type="InterPro" id="IPR001486">
    <property type="entry name" value="Hemoglobin_trunc"/>
</dbReference>
<dbReference type="SUPFAM" id="SSF46458">
    <property type="entry name" value="Globin-like"/>
    <property type="match status" value="1"/>
</dbReference>
<dbReference type="RefSeq" id="WP_089943285.1">
    <property type="nucleotide sequence ID" value="NZ_FNOI01000001.1"/>
</dbReference>
<dbReference type="Pfam" id="PF01152">
    <property type="entry name" value="Bac_globin"/>
    <property type="match status" value="1"/>
</dbReference>
<keyword evidence="3" id="KW-0479">Metal-binding</keyword>
<evidence type="ECO:0000256" key="3">
    <source>
        <dbReference type="ARBA" id="ARBA00022723"/>
    </source>
</evidence>
<dbReference type="Proteomes" id="UP000199441">
    <property type="component" value="Unassembled WGS sequence"/>
</dbReference>
<dbReference type="GO" id="GO:0020037">
    <property type="term" value="F:heme binding"/>
    <property type="evidence" value="ECO:0007669"/>
    <property type="project" value="InterPro"/>
</dbReference>
<dbReference type="GO" id="GO:0019825">
    <property type="term" value="F:oxygen binding"/>
    <property type="evidence" value="ECO:0007669"/>
    <property type="project" value="InterPro"/>
</dbReference>
<evidence type="ECO:0000313" key="5">
    <source>
        <dbReference type="EMBL" id="SDW09825.1"/>
    </source>
</evidence>
<sequence length="136" mass="15475">MTAMPPRFDITAAQIERVVNKFYAAVRRDPVLAPVFAAHVPRDVWPAHEAKIASFWRNAILYERIYDGNPMQKHMAARNVQAEHFPHWLGLFDKTLMAELPPDTARAFSALAHRIARGLRMGVEDLRTPEHAPPTL</sequence>
<keyword evidence="4" id="KW-0408">Iron</keyword>
<dbReference type="EMBL" id="FNOI01000001">
    <property type="protein sequence ID" value="SDW09825.1"/>
    <property type="molecule type" value="Genomic_DNA"/>
</dbReference>
<dbReference type="GO" id="GO:0046872">
    <property type="term" value="F:metal ion binding"/>
    <property type="evidence" value="ECO:0007669"/>
    <property type="project" value="UniProtKB-KW"/>
</dbReference>
<dbReference type="InterPro" id="IPR009050">
    <property type="entry name" value="Globin-like_sf"/>
</dbReference>
<name>A0A1H2QRU9_9RHOB</name>
<protein>
    <submittedName>
        <fullName evidence="5">Hemoglobin</fullName>
    </submittedName>
</protein>
<gene>
    <name evidence="5" type="ORF">SAMN04488001_0277</name>
</gene>
<evidence type="ECO:0000313" key="6">
    <source>
        <dbReference type="Proteomes" id="UP000199441"/>
    </source>
</evidence>
<dbReference type="AlphaFoldDB" id="A0A1H2QRU9"/>
<accession>A0A1H2QRU9</accession>
<keyword evidence="2" id="KW-0349">Heme</keyword>